<proteinExistence type="predicted"/>
<accession>A0A290ZGH2</accession>
<gene>
    <name evidence="1" type="ORF">CNX65_10360</name>
</gene>
<dbReference type="EMBL" id="CP023445">
    <property type="protein sequence ID" value="ATE58095.1"/>
    <property type="molecule type" value="Genomic_DNA"/>
</dbReference>
<evidence type="ECO:0000313" key="2">
    <source>
        <dbReference type="Proteomes" id="UP000218505"/>
    </source>
</evidence>
<evidence type="ECO:0000313" key="1">
    <source>
        <dbReference type="EMBL" id="ATE58095.1"/>
    </source>
</evidence>
<name>A0A290ZGH2_9PSEU</name>
<reference evidence="1" key="1">
    <citation type="submission" date="2017-09" db="EMBL/GenBank/DDBJ databases">
        <title>Complete Genome Sequence of ansamitocin-producing Bacterium Actinosynnema pretiosum X47.</title>
        <authorList>
            <person name="Cao G."/>
            <person name="Zong G."/>
            <person name="Zhong C."/>
            <person name="Fu J."/>
        </authorList>
    </citation>
    <scope>NUCLEOTIDE SEQUENCE [LARGE SCALE GENOMIC DNA]</scope>
    <source>
        <strain evidence="1">X47</strain>
    </source>
</reference>
<sequence length="387" mass="43196">MSNFRLDDYKELATTISPLAVSQYLAAEHWDLIARDESVKEIWQAPGGGFEELRPRVMLPLATDYVDFSHRFEDSLQALTRFTGFDAATLAERIAATRADLFFVRIDQEMVDGTIPFKQAERTLEGLYKMLKAAATSAYDPTHSHKGRRAGMVNDFLDEDVRLGHTKRGSFVFTVVTRLGEIPPVPQGVGDIPTTLFPRRVMETLARGLDASRRLALDWDEWSAEQAVSSGLSASFVESLMELAEPESIRAVDLSFDWAAAAPPPSVPASQVVVERRAIEGLPQVRERLVRREQPPRSQTLFGTVRQLTREDGETDGVDTGTVQLQTEVDGRSRRVYVPLSGDDYQNAVRAHMNKKPVMVKGTLAFEGKAWRLSGDVTLELPFEREG</sequence>
<dbReference type="AlphaFoldDB" id="A0A290ZGH2"/>
<protein>
    <submittedName>
        <fullName evidence="1">Uncharacterized protein</fullName>
    </submittedName>
</protein>
<keyword evidence="2" id="KW-1185">Reference proteome</keyword>
<dbReference type="RefSeq" id="WP_096497715.1">
    <property type="nucleotide sequence ID" value="NZ_CP023445.1"/>
</dbReference>
<dbReference type="KEGG" id="apre:CNX65_10360"/>
<organism evidence="1 2">
    <name type="scientific">Actinosynnema pretiosum</name>
    <dbReference type="NCBI Taxonomy" id="42197"/>
    <lineage>
        <taxon>Bacteria</taxon>
        <taxon>Bacillati</taxon>
        <taxon>Actinomycetota</taxon>
        <taxon>Actinomycetes</taxon>
        <taxon>Pseudonocardiales</taxon>
        <taxon>Pseudonocardiaceae</taxon>
        <taxon>Actinosynnema</taxon>
    </lineage>
</organism>
<dbReference type="Proteomes" id="UP000218505">
    <property type="component" value="Chromosome"/>
</dbReference>